<gene>
    <name evidence="2" type="ORF">H5P28_05400</name>
</gene>
<protein>
    <submittedName>
        <fullName evidence="2">PEP-CTERM sorting domain-containing protein</fullName>
    </submittedName>
</protein>
<dbReference type="AlphaFoldDB" id="A0A842HB43"/>
<dbReference type="Proteomes" id="UP000546464">
    <property type="component" value="Unassembled WGS sequence"/>
</dbReference>
<organism evidence="2 3">
    <name type="scientific">Ruficoccus amylovorans</name>
    <dbReference type="NCBI Taxonomy" id="1804625"/>
    <lineage>
        <taxon>Bacteria</taxon>
        <taxon>Pseudomonadati</taxon>
        <taxon>Verrucomicrobiota</taxon>
        <taxon>Opitutia</taxon>
        <taxon>Puniceicoccales</taxon>
        <taxon>Cerasicoccaceae</taxon>
        <taxon>Ruficoccus</taxon>
    </lineage>
</organism>
<comment type="caution">
    <text evidence="2">The sequence shown here is derived from an EMBL/GenBank/DDBJ whole genome shotgun (WGS) entry which is preliminary data.</text>
</comment>
<feature type="signal peptide" evidence="1">
    <location>
        <begin position="1"/>
        <end position="22"/>
    </location>
</feature>
<dbReference type="NCBIfam" id="TIGR02595">
    <property type="entry name" value="PEP_CTERM"/>
    <property type="match status" value="1"/>
</dbReference>
<evidence type="ECO:0000256" key="1">
    <source>
        <dbReference type="SAM" id="SignalP"/>
    </source>
</evidence>
<keyword evidence="1" id="KW-0732">Signal</keyword>
<proteinExistence type="predicted"/>
<evidence type="ECO:0000313" key="2">
    <source>
        <dbReference type="EMBL" id="MBC2593693.1"/>
    </source>
</evidence>
<dbReference type="RefSeq" id="WP_185674694.1">
    <property type="nucleotide sequence ID" value="NZ_JACHVB010000014.1"/>
</dbReference>
<keyword evidence="3" id="KW-1185">Reference proteome</keyword>
<accession>A0A842HB43</accession>
<dbReference type="InterPro" id="IPR013424">
    <property type="entry name" value="Ice-binding_C"/>
</dbReference>
<name>A0A842HB43_9BACT</name>
<feature type="chain" id="PRO_5032659395" evidence="1">
    <location>
        <begin position="23"/>
        <end position="196"/>
    </location>
</feature>
<sequence length="196" mass="20494">MRLKTLIMGALLGVIGAQTSQADVTISNVTFTDTALSFTLSGTLTGPAPASLGRSLMIVASDPTDNDWILSPSTTLTPTSSDLAVAGTPIDLYMTDSFASTSSIYFQTNGGYFTTGDTVSGTYTATFASGIFDLSNLDSDLILVWGADNFNQGGIQAGAVQGFFYSVPEPSTYASVLALGVLGFITARRMVRVHSR</sequence>
<dbReference type="EMBL" id="JACHVB010000014">
    <property type="protein sequence ID" value="MBC2593693.1"/>
    <property type="molecule type" value="Genomic_DNA"/>
</dbReference>
<evidence type="ECO:0000313" key="3">
    <source>
        <dbReference type="Proteomes" id="UP000546464"/>
    </source>
</evidence>
<reference evidence="2 3" key="1">
    <citation type="submission" date="2020-07" db="EMBL/GenBank/DDBJ databases">
        <authorList>
            <person name="Feng X."/>
        </authorList>
    </citation>
    <scope>NUCLEOTIDE SEQUENCE [LARGE SCALE GENOMIC DNA]</scope>
    <source>
        <strain evidence="2 3">JCM31066</strain>
    </source>
</reference>